<comment type="cofactor">
    <cofactor evidence="1 3 4">
        <name>pyridoxal 5'-phosphate</name>
        <dbReference type="ChEBI" id="CHEBI:597326"/>
    </cofactor>
</comment>
<dbReference type="GO" id="GO:0030170">
    <property type="term" value="F:pyridoxal phosphate binding"/>
    <property type="evidence" value="ECO:0007669"/>
    <property type="project" value="UniProtKB-UniRule"/>
</dbReference>
<dbReference type="PANTHER" id="PTHR11680">
    <property type="entry name" value="SERINE HYDROXYMETHYLTRANSFERASE"/>
    <property type="match status" value="1"/>
</dbReference>
<dbReference type="InterPro" id="IPR039429">
    <property type="entry name" value="SHMT-like_dom"/>
</dbReference>
<dbReference type="Proteomes" id="UP001597075">
    <property type="component" value="Unassembled WGS sequence"/>
</dbReference>
<dbReference type="CDD" id="cd00378">
    <property type="entry name" value="SHMT"/>
    <property type="match status" value="1"/>
</dbReference>
<dbReference type="InterPro" id="IPR049943">
    <property type="entry name" value="Ser_HO-MeTrfase-like"/>
</dbReference>
<keyword evidence="3" id="KW-0963">Cytoplasm</keyword>
<protein>
    <recommendedName>
        <fullName evidence="3">Serine hydroxymethyltransferase</fullName>
        <shortName evidence="3">SHMT</shortName>
        <shortName evidence="3">Serine methylase</shortName>
        <ecNumber evidence="3">2.1.2.1</ecNumber>
    </recommendedName>
</protein>
<reference evidence="6 7" key="1">
    <citation type="journal article" date="2019" name="Int. J. Syst. Evol. Microbiol.">
        <title>The Global Catalogue of Microorganisms (GCM) 10K type strain sequencing project: providing services to taxonomists for standard genome sequencing and annotation.</title>
        <authorList>
            <consortium name="The Broad Institute Genomics Platform"/>
            <consortium name="The Broad Institute Genome Sequencing Center for Infectious Disease"/>
            <person name="Wu L."/>
            <person name="Ma J."/>
        </authorList>
    </citation>
    <scope>NUCLEOTIDE SEQUENCE [LARGE SCALE GENOMIC DNA]</scope>
    <source>
        <strain evidence="6 7">CGMCC 1.10594</strain>
    </source>
</reference>
<dbReference type="InterPro" id="IPR001085">
    <property type="entry name" value="Ser_HO-MeTrfase"/>
</dbReference>
<feature type="binding site" evidence="3">
    <location>
        <position position="242"/>
    </location>
    <ligand>
        <name>(6S)-5,6,7,8-tetrahydrofolate</name>
        <dbReference type="ChEBI" id="CHEBI:57453"/>
    </ligand>
</feature>
<proteinExistence type="inferred from homology"/>
<comment type="similarity">
    <text evidence="3">Belongs to the SHMT family.</text>
</comment>
<dbReference type="PANTHER" id="PTHR11680:SF35">
    <property type="entry name" value="SERINE HYDROXYMETHYLTRANSFERASE 1"/>
    <property type="match status" value="1"/>
</dbReference>
<evidence type="ECO:0000256" key="4">
    <source>
        <dbReference type="PIRSR" id="PIRSR000412-50"/>
    </source>
</evidence>
<evidence type="ECO:0000256" key="3">
    <source>
        <dbReference type="HAMAP-Rule" id="MF_00051"/>
    </source>
</evidence>
<evidence type="ECO:0000313" key="6">
    <source>
        <dbReference type="EMBL" id="MFD1632140.1"/>
    </source>
</evidence>
<dbReference type="SUPFAM" id="SSF53383">
    <property type="entry name" value="PLP-dependent transferases"/>
    <property type="match status" value="1"/>
</dbReference>
<dbReference type="HAMAP" id="MF_00051">
    <property type="entry name" value="SHMT"/>
    <property type="match status" value="1"/>
</dbReference>
<dbReference type="GO" id="GO:0035999">
    <property type="term" value="P:tetrahydrofolate interconversion"/>
    <property type="evidence" value="ECO:0007669"/>
    <property type="project" value="UniProtKB-UniRule"/>
</dbReference>
<dbReference type="Gene3D" id="3.90.1150.10">
    <property type="entry name" value="Aspartate Aminotransferase, domain 1"/>
    <property type="match status" value="1"/>
</dbReference>
<gene>
    <name evidence="3 6" type="primary">glyA</name>
    <name evidence="6" type="ORF">ACFSBJ_00050</name>
</gene>
<dbReference type="InterPro" id="IPR015422">
    <property type="entry name" value="PyrdxlP-dep_Trfase_small"/>
</dbReference>
<accession>A0ABD6CV33</accession>
<keyword evidence="2 3" id="KW-0663">Pyridoxal phosphate</keyword>
<sequence length="409" mass="43663">MEYEHVETAEKAVAEAIESEARMQAESLMMIASENVASPAVREAQGSVLTNRNALGYPDSRLYPGAENIDQVESLAIAYAKELWDTEHVNVQPHSGSLANLAVYLAVLDPGDTIFALHPRDGGHITHGSDLHLSGDLYETAHYELDPESGRLDYDAIASRAHEVDPDLVVSGYSSYPQTIDWERFQEIAESVDAYHLADIAHLSGLIATGAFPSPVGVAEFCTGSTYKTIKTGRGGIIMCDEEYAEAVDEALFPRLQGGAAMPNIAGKAVGFAEALTDDFDDYVDRTIADARALADALADRGVDVVTGGTDTHIVLVDLRESHGDLPGSEAEEALEAAGIIANKASVPDDPRYPADASGVRFGTTSLAARGFEVAEMSAVADFIVRAFDSAGDEQALEELSAEVQRLCE</sequence>
<dbReference type="PIRSF" id="PIRSF000412">
    <property type="entry name" value="SHMT"/>
    <property type="match status" value="1"/>
</dbReference>
<dbReference type="NCBIfam" id="NF000586">
    <property type="entry name" value="PRK00011.1"/>
    <property type="match status" value="1"/>
</dbReference>
<name>A0ABD6CV33_9EURY</name>
<comment type="function">
    <text evidence="3">Catalyzes the reversible interconversion of serine and glycine with tetrahydrofolate (THF) serving as the one-carbon carrier. Also exhibits THF-independent aldolase activity toward beta-hydroxyamino acids, producing glycine and aldehydes, via a retro-aldol mechanism.</text>
</comment>
<dbReference type="InterPro" id="IPR015421">
    <property type="entry name" value="PyrdxlP-dep_Trfase_major"/>
</dbReference>
<dbReference type="Pfam" id="PF00464">
    <property type="entry name" value="SHMT"/>
    <property type="match status" value="1"/>
</dbReference>
<dbReference type="EMBL" id="JBHUDL010000002">
    <property type="protein sequence ID" value="MFD1632140.1"/>
    <property type="molecule type" value="Genomic_DNA"/>
</dbReference>
<dbReference type="GO" id="GO:0005737">
    <property type="term" value="C:cytoplasm"/>
    <property type="evidence" value="ECO:0007669"/>
    <property type="project" value="UniProtKB-SubCell"/>
</dbReference>
<comment type="caution">
    <text evidence="3">Lacks conserved residue(s) required for the propagation of feature annotation.</text>
</comment>
<feature type="domain" description="Serine hydroxymethyltransferase-like" evidence="5">
    <location>
        <begin position="7"/>
        <end position="384"/>
    </location>
</feature>
<evidence type="ECO:0000256" key="2">
    <source>
        <dbReference type="ARBA" id="ARBA00022898"/>
    </source>
</evidence>
<comment type="subunit">
    <text evidence="3">Homodimer.</text>
</comment>
<dbReference type="AlphaFoldDB" id="A0ABD6CV33"/>
<keyword evidence="3" id="KW-0554">One-carbon metabolism</keyword>
<feature type="binding site" evidence="3">
    <location>
        <begin position="123"/>
        <end position="125"/>
    </location>
    <ligand>
        <name>(6S)-5,6,7,8-tetrahydrofolate</name>
        <dbReference type="ChEBI" id="CHEBI:57453"/>
    </ligand>
</feature>
<comment type="subcellular location">
    <subcellularLocation>
        <location evidence="3">Cytoplasm</location>
    </subcellularLocation>
</comment>
<comment type="catalytic activity">
    <reaction evidence="3">
        <text>(6R)-5,10-methylene-5,6,7,8-tetrahydrofolate + glycine + H2O = (6S)-5,6,7,8-tetrahydrofolate + L-serine</text>
        <dbReference type="Rhea" id="RHEA:15481"/>
        <dbReference type="ChEBI" id="CHEBI:15377"/>
        <dbReference type="ChEBI" id="CHEBI:15636"/>
        <dbReference type="ChEBI" id="CHEBI:33384"/>
        <dbReference type="ChEBI" id="CHEBI:57305"/>
        <dbReference type="ChEBI" id="CHEBI:57453"/>
        <dbReference type="EC" id="2.1.2.1"/>
    </reaction>
</comment>
<keyword evidence="7" id="KW-1185">Reference proteome</keyword>
<feature type="modified residue" description="N6-(pyridoxal phosphate)lysine" evidence="3 4">
    <location>
        <position position="228"/>
    </location>
</feature>
<comment type="pathway">
    <text evidence="3">One-carbon metabolism; tetrahydrofolate interconversion.</text>
</comment>
<dbReference type="EC" id="2.1.2.1" evidence="3"/>
<evidence type="ECO:0000256" key="1">
    <source>
        <dbReference type="ARBA" id="ARBA00001933"/>
    </source>
</evidence>
<keyword evidence="3 6" id="KW-0808">Transferase</keyword>
<evidence type="ECO:0000259" key="5">
    <source>
        <dbReference type="Pfam" id="PF00464"/>
    </source>
</evidence>
<dbReference type="InterPro" id="IPR015424">
    <property type="entry name" value="PyrdxlP-dep_Trfase"/>
</dbReference>
<dbReference type="GO" id="GO:0004372">
    <property type="term" value="F:glycine hydroxymethyltransferase activity"/>
    <property type="evidence" value="ECO:0007669"/>
    <property type="project" value="UniProtKB-EC"/>
</dbReference>
<evidence type="ECO:0000313" key="7">
    <source>
        <dbReference type="Proteomes" id="UP001597075"/>
    </source>
</evidence>
<organism evidence="6 7">
    <name type="scientific">Haloplanus ruber</name>
    <dbReference type="NCBI Taxonomy" id="869892"/>
    <lineage>
        <taxon>Archaea</taxon>
        <taxon>Methanobacteriati</taxon>
        <taxon>Methanobacteriota</taxon>
        <taxon>Stenosarchaea group</taxon>
        <taxon>Halobacteria</taxon>
        <taxon>Halobacteriales</taxon>
        <taxon>Haloferacaceae</taxon>
        <taxon>Haloplanus</taxon>
    </lineage>
</organism>
<dbReference type="RefSeq" id="WP_256407101.1">
    <property type="nucleotide sequence ID" value="NZ_CP187154.1"/>
</dbReference>
<comment type="caution">
    <text evidence="6">The sequence shown here is derived from an EMBL/GenBank/DDBJ whole genome shotgun (WGS) entry which is preliminary data.</text>
</comment>
<dbReference type="Gene3D" id="3.40.640.10">
    <property type="entry name" value="Type I PLP-dependent aspartate aminotransferase-like (Major domain)"/>
    <property type="match status" value="1"/>
</dbReference>